<evidence type="ECO:0000313" key="4">
    <source>
        <dbReference type="Proteomes" id="UP000255326"/>
    </source>
</evidence>
<evidence type="ECO:0000256" key="2">
    <source>
        <dbReference type="SAM" id="SignalP"/>
    </source>
</evidence>
<accession>A0A370GDE1</accession>
<name>A0A370GDE1_9BACI</name>
<feature type="signal peptide" evidence="2">
    <location>
        <begin position="1"/>
        <end position="21"/>
    </location>
</feature>
<evidence type="ECO:0008006" key="5">
    <source>
        <dbReference type="Google" id="ProtNLM"/>
    </source>
</evidence>
<dbReference type="InterPro" id="IPR012640">
    <property type="entry name" value="Membr_lipoprot_lipid_attach_CS"/>
</dbReference>
<dbReference type="AlphaFoldDB" id="A0A370GDE1"/>
<keyword evidence="4" id="KW-1185">Reference proteome</keyword>
<reference evidence="3 4" key="1">
    <citation type="submission" date="2018-07" db="EMBL/GenBank/DDBJ databases">
        <title>Genomic Encyclopedia of Type Strains, Phase IV (KMG-IV): sequencing the most valuable type-strain genomes for metagenomic binning, comparative biology and taxonomic classification.</title>
        <authorList>
            <person name="Goeker M."/>
        </authorList>
    </citation>
    <scope>NUCLEOTIDE SEQUENCE [LARGE SCALE GENOMIC DNA]</scope>
    <source>
        <strain evidence="3 4">DSM 25281</strain>
    </source>
</reference>
<dbReference type="EMBL" id="QQAY01000010">
    <property type="protein sequence ID" value="RDI41089.1"/>
    <property type="molecule type" value="Genomic_DNA"/>
</dbReference>
<proteinExistence type="predicted"/>
<dbReference type="RefSeq" id="WP_114746370.1">
    <property type="nucleotide sequence ID" value="NZ_QQAY01000010.1"/>
</dbReference>
<comment type="caution">
    <text evidence="3">The sequence shown here is derived from an EMBL/GenBank/DDBJ whole genome shotgun (WGS) entry which is preliminary data.</text>
</comment>
<organism evidence="3 4">
    <name type="scientific">Falsibacillus pallidus</name>
    <dbReference type="NCBI Taxonomy" id="493781"/>
    <lineage>
        <taxon>Bacteria</taxon>
        <taxon>Bacillati</taxon>
        <taxon>Bacillota</taxon>
        <taxon>Bacilli</taxon>
        <taxon>Bacillales</taxon>
        <taxon>Bacillaceae</taxon>
        <taxon>Falsibacillus</taxon>
    </lineage>
</organism>
<evidence type="ECO:0000313" key="3">
    <source>
        <dbReference type="EMBL" id="RDI41089.1"/>
    </source>
</evidence>
<gene>
    <name evidence="3" type="ORF">DFR59_11093</name>
</gene>
<keyword evidence="1 2" id="KW-0732">Signal</keyword>
<dbReference type="OrthoDB" id="2428465at2"/>
<evidence type="ECO:0000256" key="1">
    <source>
        <dbReference type="ARBA" id="ARBA00022729"/>
    </source>
</evidence>
<sequence>MKRFVLALSLVLIVSGCSSFSKPKVTEEEAKSIVMKDHSKHIGTVEIISVSHKGNQYIVKWKNEDNCENGTDYVDDQSGKIKNGITSIC</sequence>
<protein>
    <recommendedName>
        <fullName evidence="5">Lipoprotein</fullName>
    </recommendedName>
</protein>
<feature type="chain" id="PRO_5016917998" description="Lipoprotein" evidence="2">
    <location>
        <begin position="22"/>
        <end position="89"/>
    </location>
</feature>
<dbReference type="Proteomes" id="UP000255326">
    <property type="component" value="Unassembled WGS sequence"/>
</dbReference>
<dbReference type="Pfam" id="PF08139">
    <property type="entry name" value="LPAM_1"/>
    <property type="match status" value="1"/>
</dbReference>
<dbReference type="PROSITE" id="PS51257">
    <property type="entry name" value="PROKAR_LIPOPROTEIN"/>
    <property type="match status" value="1"/>
</dbReference>